<evidence type="ECO:0000256" key="1">
    <source>
        <dbReference type="SAM" id="Coils"/>
    </source>
</evidence>
<feature type="coiled-coil region" evidence="1">
    <location>
        <begin position="176"/>
        <end position="238"/>
    </location>
</feature>
<dbReference type="PANTHER" id="PTHR23095:SF46">
    <property type="entry name" value="GAG PROTEIN"/>
    <property type="match status" value="1"/>
</dbReference>
<reference evidence="4" key="1">
    <citation type="submission" date="2022-11" db="UniProtKB">
        <authorList>
            <consortium name="EnsemblMetazoa"/>
        </authorList>
    </citation>
    <scope>IDENTIFICATION</scope>
</reference>
<proteinExistence type="predicted"/>
<feature type="domain" description="Paraneoplastic antigen Ma-like C-terminal" evidence="3">
    <location>
        <begin position="28"/>
        <end position="154"/>
    </location>
</feature>
<dbReference type="EnsemblMetazoa" id="XM_021042915.2">
    <property type="protein sequence ID" value="XP_020898574.1"/>
    <property type="gene ID" value="LOC110237325"/>
</dbReference>
<feature type="region of interest" description="Disordered" evidence="2">
    <location>
        <begin position="264"/>
        <end position="303"/>
    </location>
</feature>
<dbReference type="Proteomes" id="UP000887567">
    <property type="component" value="Unplaced"/>
</dbReference>
<name>A0A913X427_EXADI</name>
<dbReference type="GeneID" id="110237325"/>
<dbReference type="RefSeq" id="XP_020898574.1">
    <property type="nucleotide sequence ID" value="XM_021042915.2"/>
</dbReference>
<keyword evidence="1" id="KW-0175">Coiled coil</keyword>
<organism evidence="4 5">
    <name type="scientific">Exaiptasia diaphana</name>
    <name type="common">Tropical sea anemone</name>
    <name type="synonym">Aiptasia pulchella</name>
    <dbReference type="NCBI Taxonomy" id="2652724"/>
    <lineage>
        <taxon>Eukaryota</taxon>
        <taxon>Metazoa</taxon>
        <taxon>Cnidaria</taxon>
        <taxon>Anthozoa</taxon>
        <taxon>Hexacorallia</taxon>
        <taxon>Actiniaria</taxon>
        <taxon>Aiptasiidae</taxon>
        <taxon>Exaiptasia</taxon>
    </lineage>
</organism>
<keyword evidence="5" id="KW-1185">Reference proteome</keyword>
<dbReference type="KEGG" id="epa:110237325"/>
<dbReference type="InterPro" id="IPR048270">
    <property type="entry name" value="PNMA_C"/>
</dbReference>
<dbReference type="InterPro" id="IPR026523">
    <property type="entry name" value="PNMA"/>
</dbReference>
<feature type="compositionally biased region" description="Basic and acidic residues" evidence="2">
    <location>
        <begin position="264"/>
        <end position="277"/>
    </location>
</feature>
<dbReference type="PANTHER" id="PTHR23095">
    <property type="entry name" value="PARANEOPLASTIC ANTIGEN"/>
    <property type="match status" value="1"/>
</dbReference>
<dbReference type="Pfam" id="PF14893">
    <property type="entry name" value="PNMA"/>
    <property type="match status" value="1"/>
</dbReference>
<evidence type="ECO:0000259" key="3">
    <source>
        <dbReference type="Pfam" id="PF14893"/>
    </source>
</evidence>
<dbReference type="AlphaFoldDB" id="A0A913X427"/>
<evidence type="ECO:0000313" key="4">
    <source>
        <dbReference type="EnsemblMetazoa" id="XP_020898574.1"/>
    </source>
</evidence>
<evidence type="ECO:0000313" key="5">
    <source>
        <dbReference type="Proteomes" id="UP000887567"/>
    </source>
</evidence>
<evidence type="ECO:0000256" key="2">
    <source>
        <dbReference type="SAM" id="MobiDB-lite"/>
    </source>
</evidence>
<dbReference type="OrthoDB" id="6159874at2759"/>
<protein>
    <recommendedName>
        <fullName evidence="3">Paraneoplastic antigen Ma-like C-terminal domain-containing protein</fullName>
    </recommendedName>
</protein>
<accession>A0A913X427</accession>
<dbReference type="OMA" id="STICECF"/>
<sequence>MSSVPQTFQTASAESLSMFGRVPRISNFSGNSSKSDVSFEAWKFEVKCLMGDHTCNEELLRHGVRKSLRGEAGVLCMHLGENATVEAILRKLEGVYGNVDSGTTLLQKFYNARQESGESVAEYGCRLEEVVNRAISRGAVAKEQANEMLKSKLWTGLKDERVRNATRYKYDMIHDFDELRAELRAMEQEIKELDCMQTKTDKPQRVLNMPQVKDEASGDSTKKAIEELSRKVKGLEDKMTRQPDTTKLLNRILEVVEKLELDERRNHGGAFKDKPNDNKPSNSKEGPSGEGRTESPNKVAGPIPEMLGDVNVSMCYVNDVPCLSLVDTGSQVSTICECFREEYLNDCPLRELEDILKIEGAAGQDVPICRF</sequence>